<dbReference type="PANTHER" id="PTHR10900">
    <property type="entry name" value="PERIOSTIN-RELATED"/>
    <property type="match status" value="1"/>
</dbReference>
<feature type="signal peptide" evidence="1">
    <location>
        <begin position="1"/>
        <end position="21"/>
    </location>
</feature>
<evidence type="ECO:0000259" key="3">
    <source>
        <dbReference type="PROSITE" id="PS51782"/>
    </source>
</evidence>
<reference evidence="4" key="1">
    <citation type="journal article" date="2019" name="Plant J.">
        <title>Chlorella vulgaris genome assembly and annotation reveals the molecular basis for metabolic acclimation to high light conditions.</title>
        <authorList>
            <person name="Cecchin M."/>
            <person name="Marcolungo L."/>
            <person name="Rossato M."/>
            <person name="Girolomoni L."/>
            <person name="Cosentino E."/>
            <person name="Cuine S."/>
            <person name="Li-Beisson Y."/>
            <person name="Delledonne M."/>
            <person name="Ballottari M."/>
        </authorList>
    </citation>
    <scope>NUCLEOTIDE SEQUENCE</scope>
    <source>
        <strain evidence="4">211/11P</strain>
    </source>
</reference>
<dbReference type="PROSITE" id="PS50213">
    <property type="entry name" value="FAS1"/>
    <property type="match status" value="1"/>
</dbReference>
<dbReference type="SMART" id="SM00257">
    <property type="entry name" value="LysM"/>
    <property type="match status" value="2"/>
</dbReference>
<dbReference type="Gene3D" id="3.10.350.10">
    <property type="entry name" value="LysM domain"/>
    <property type="match status" value="2"/>
</dbReference>
<dbReference type="OrthoDB" id="513636at2759"/>
<dbReference type="SMART" id="SM00554">
    <property type="entry name" value="FAS1"/>
    <property type="match status" value="1"/>
</dbReference>
<keyword evidence="5" id="KW-1185">Reference proteome</keyword>
<dbReference type="Proteomes" id="UP001055712">
    <property type="component" value="Unassembled WGS sequence"/>
</dbReference>
<evidence type="ECO:0000313" key="4">
    <source>
        <dbReference type="EMBL" id="KAI3433580.1"/>
    </source>
</evidence>
<dbReference type="InterPro" id="IPR036779">
    <property type="entry name" value="LysM_dom_sf"/>
</dbReference>
<protein>
    <submittedName>
        <fullName evidence="4">Uncharacterized protein</fullName>
    </submittedName>
</protein>
<dbReference type="PROSITE" id="PS51782">
    <property type="entry name" value="LYSM"/>
    <property type="match status" value="2"/>
</dbReference>
<dbReference type="AlphaFoldDB" id="A0A9D4YZD9"/>
<feature type="domain" description="LysM" evidence="3">
    <location>
        <begin position="26"/>
        <end position="71"/>
    </location>
</feature>
<feature type="domain" description="FAS1" evidence="2">
    <location>
        <begin position="80"/>
        <end position="220"/>
    </location>
</feature>
<dbReference type="Pfam" id="PF02469">
    <property type="entry name" value="Fasciclin"/>
    <property type="match status" value="1"/>
</dbReference>
<dbReference type="InterPro" id="IPR050904">
    <property type="entry name" value="Adhesion/Biosynth-related"/>
</dbReference>
<dbReference type="SUPFAM" id="SSF82153">
    <property type="entry name" value="FAS1 domain"/>
    <property type="match status" value="1"/>
</dbReference>
<dbReference type="CDD" id="cd00118">
    <property type="entry name" value="LysM"/>
    <property type="match status" value="2"/>
</dbReference>
<keyword evidence="1" id="KW-0732">Signal</keyword>
<feature type="domain" description="LysM" evidence="3">
    <location>
        <begin position="252"/>
        <end position="297"/>
    </location>
</feature>
<dbReference type="Gene3D" id="2.30.180.10">
    <property type="entry name" value="FAS1 domain"/>
    <property type="match status" value="1"/>
</dbReference>
<dbReference type="InterPro" id="IPR018392">
    <property type="entry name" value="LysM"/>
</dbReference>
<proteinExistence type="predicted"/>
<evidence type="ECO:0000259" key="2">
    <source>
        <dbReference type="PROSITE" id="PS50213"/>
    </source>
</evidence>
<dbReference type="EMBL" id="SIDB01000004">
    <property type="protein sequence ID" value="KAI3433580.1"/>
    <property type="molecule type" value="Genomic_DNA"/>
</dbReference>
<dbReference type="Pfam" id="PF01476">
    <property type="entry name" value="LysM"/>
    <property type="match status" value="2"/>
</dbReference>
<sequence>MQKFILALVAACALLAPIASAQQETCNYVVQKGDSLWQIADNYDLNETVLIGLNPTIPDPEIIYIDDVIKVPCKGDPEKGSSITNLLSHRQDLSILQAAIAAAGLGEDFSDGNLDVTLFAPSNAAFGELFTKLNITPEALLNDTALLTSVLTYHVLPGGVFAADDFVTKTYNTMNDEKVRIRVADDGTVAIRTVAGQRARVTVPDLEAGSSVVHVINEVLLPFPQETPTAPTEAPTPDATPAAPTPAAADACVYIVKEGDILFDIAATVNSTVAQLQELNPSIEDPELILPGQEVKLC</sequence>
<evidence type="ECO:0000313" key="5">
    <source>
        <dbReference type="Proteomes" id="UP001055712"/>
    </source>
</evidence>
<reference evidence="4" key="2">
    <citation type="submission" date="2020-11" db="EMBL/GenBank/DDBJ databases">
        <authorList>
            <person name="Cecchin M."/>
            <person name="Marcolungo L."/>
            <person name="Rossato M."/>
            <person name="Girolomoni L."/>
            <person name="Cosentino E."/>
            <person name="Cuine S."/>
            <person name="Li-Beisson Y."/>
            <person name="Delledonne M."/>
            <person name="Ballottari M."/>
        </authorList>
    </citation>
    <scope>NUCLEOTIDE SEQUENCE</scope>
    <source>
        <strain evidence="4">211/11P</strain>
        <tissue evidence="4">Whole cell</tissue>
    </source>
</reference>
<evidence type="ECO:0000256" key="1">
    <source>
        <dbReference type="SAM" id="SignalP"/>
    </source>
</evidence>
<organism evidence="4 5">
    <name type="scientific">Chlorella vulgaris</name>
    <name type="common">Green alga</name>
    <dbReference type="NCBI Taxonomy" id="3077"/>
    <lineage>
        <taxon>Eukaryota</taxon>
        <taxon>Viridiplantae</taxon>
        <taxon>Chlorophyta</taxon>
        <taxon>core chlorophytes</taxon>
        <taxon>Trebouxiophyceae</taxon>
        <taxon>Chlorellales</taxon>
        <taxon>Chlorellaceae</taxon>
        <taxon>Chlorella clade</taxon>
        <taxon>Chlorella</taxon>
    </lineage>
</organism>
<dbReference type="InterPro" id="IPR000782">
    <property type="entry name" value="FAS1_domain"/>
</dbReference>
<accession>A0A9D4YZD9</accession>
<name>A0A9D4YZD9_CHLVU</name>
<comment type="caution">
    <text evidence="4">The sequence shown here is derived from an EMBL/GenBank/DDBJ whole genome shotgun (WGS) entry which is preliminary data.</text>
</comment>
<feature type="chain" id="PRO_5039279669" evidence="1">
    <location>
        <begin position="22"/>
        <end position="298"/>
    </location>
</feature>
<dbReference type="InterPro" id="IPR036378">
    <property type="entry name" value="FAS1_dom_sf"/>
</dbReference>
<dbReference type="PANTHER" id="PTHR10900:SF77">
    <property type="entry name" value="FI19380P1"/>
    <property type="match status" value="1"/>
</dbReference>
<dbReference type="SUPFAM" id="SSF54106">
    <property type="entry name" value="LysM domain"/>
    <property type="match status" value="1"/>
</dbReference>
<dbReference type="GO" id="GO:0005615">
    <property type="term" value="C:extracellular space"/>
    <property type="evidence" value="ECO:0007669"/>
    <property type="project" value="TreeGrafter"/>
</dbReference>
<gene>
    <name evidence="4" type="ORF">D9Q98_003391</name>
</gene>